<organism evidence="2 3">
    <name type="scientific">Vicingus serpentipes</name>
    <dbReference type="NCBI Taxonomy" id="1926625"/>
    <lineage>
        <taxon>Bacteria</taxon>
        <taxon>Pseudomonadati</taxon>
        <taxon>Bacteroidota</taxon>
        <taxon>Flavobacteriia</taxon>
        <taxon>Flavobacteriales</taxon>
        <taxon>Vicingaceae</taxon>
        <taxon>Vicingus</taxon>
    </lineage>
</organism>
<keyword evidence="1" id="KW-0732">Signal</keyword>
<feature type="chain" id="PRO_5023022655" evidence="1">
    <location>
        <begin position="24"/>
        <end position="273"/>
    </location>
</feature>
<proteinExistence type="predicted"/>
<dbReference type="InterPro" id="IPR021457">
    <property type="entry name" value="DUF3108"/>
</dbReference>
<protein>
    <submittedName>
        <fullName evidence="2">DUF3108 domain-containing protein</fullName>
    </submittedName>
</protein>
<dbReference type="EMBL" id="VOOS01000004">
    <property type="protein sequence ID" value="TXB64812.1"/>
    <property type="molecule type" value="Genomic_DNA"/>
</dbReference>
<accession>A0A5C6RTY3</accession>
<name>A0A5C6RTY3_9FLAO</name>
<feature type="signal peptide" evidence="1">
    <location>
        <begin position="1"/>
        <end position="23"/>
    </location>
</feature>
<gene>
    <name evidence="2" type="ORF">FRY74_10195</name>
</gene>
<sequence>MKTKHIISAIAIAGLFSAFSAQQQIAIGQTTEKTEFRKIESEAYKPGEVLEYRLHYGVINAGTARLEVNKLDKKIAGREVYHVVGTGKSKGAFDWFFKVRDRYETFIDKDGAFPWMFVRDVNEGGYKIKQNYTFAQNKQKVITQDGNEFEAPEGIQDMLSSFYYARTIDFSNAKKGEIFTIWSFVDDEIWPLKIRYAGKEKVEVSGDTYNAMKFHPVIQTGRLFKSEDDVSVWISDDANKIPLLAQGKVMVGSVKMELTGYKGLVAPISKIDD</sequence>
<reference evidence="2 3" key="1">
    <citation type="submission" date="2019-08" db="EMBL/GenBank/DDBJ databases">
        <title>Genome of Vicingus serpentipes NCIMB 15042.</title>
        <authorList>
            <person name="Bowman J.P."/>
        </authorList>
    </citation>
    <scope>NUCLEOTIDE SEQUENCE [LARGE SCALE GENOMIC DNA]</scope>
    <source>
        <strain evidence="2 3">NCIMB 15042</strain>
    </source>
</reference>
<dbReference type="Proteomes" id="UP000321721">
    <property type="component" value="Unassembled WGS sequence"/>
</dbReference>
<evidence type="ECO:0000313" key="2">
    <source>
        <dbReference type="EMBL" id="TXB64812.1"/>
    </source>
</evidence>
<keyword evidence="3" id="KW-1185">Reference proteome</keyword>
<dbReference type="RefSeq" id="WP_147101126.1">
    <property type="nucleotide sequence ID" value="NZ_VOOS01000004.1"/>
</dbReference>
<dbReference type="Pfam" id="PF11306">
    <property type="entry name" value="DUF3108"/>
    <property type="match status" value="1"/>
</dbReference>
<dbReference type="OrthoDB" id="9808473at2"/>
<evidence type="ECO:0000313" key="3">
    <source>
        <dbReference type="Proteomes" id="UP000321721"/>
    </source>
</evidence>
<comment type="caution">
    <text evidence="2">The sequence shown here is derived from an EMBL/GenBank/DDBJ whole genome shotgun (WGS) entry which is preliminary data.</text>
</comment>
<evidence type="ECO:0000256" key="1">
    <source>
        <dbReference type="SAM" id="SignalP"/>
    </source>
</evidence>
<dbReference type="AlphaFoldDB" id="A0A5C6RTY3"/>